<comment type="caution">
    <text evidence="11">The sequence shown here is derived from an EMBL/GenBank/DDBJ whole genome shotgun (WGS) entry which is preliminary data.</text>
</comment>
<feature type="compositionally biased region" description="Basic residues" evidence="9">
    <location>
        <begin position="229"/>
        <end position="238"/>
    </location>
</feature>
<keyword evidence="3" id="KW-0677">Repeat</keyword>
<feature type="domain" description="C2H2-type" evidence="10">
    <location>
        <begin position="651"/>
        <end position="675"/>
    </location>
</feature>
<feature type="domain" description="C2H2-type" evidence="10">
    <location>
        <begin position="481"/>
        <end position="508"/>
    </location>
</feature>
<dbReference type="GO" id="GO:0003700">
    <property type="term" value="F:DNA-binding transcription factor activity"/>
    <property type="evidence" value="ECO:0007669"/>
    <property type="project" value="TreeGrafter"/>
</dbReference>
<evidence type="ECO:0000256" key="1">
    <source>
        <dbReference type="ARBA" id="ARBA00004123"/>
    </source>
</evidence>
<feature type="region of interest" description="Disordered" evidence="9">
    <location>
        <begin position="216"/>
        <end position="320"/>
    </location>
</feature>
<feature type="domain" description="C2H2-type" evidence="10">
    <location>
        <begin position="423"/>
        <end position="450"/>
    </location>
</feature>
<evidence type="ECO:0000259" key="10">
    <source>
        <dbReference type="PROSITE" id="PS50157"/>
    </source>
</evidence>
<dbReference type="GO" id="GO:0005634">
    <property type="term" value="C:nucleus"/>
    <property type="evidence" value="ECO:0007669"/>
    <property type="project" value="UniProtKB-SubCell"/>
</dbReference>
<feature type="domain" description="C2H2-type" evidence="10">
    <location>
        <begin position="539"/>
        <end position="561"/>
    </location>
</feature>
<comment type="subcellular location">
    <subcellularLocation>
        <location evidence="1">Nucleus</location>
    </subcellularLocation>
</comment>
<evidence type="ECO:0000256" key="2">
    <source>
        <dbReference type="ARBA" id="ARBA00022723"/>
    </source>
</evidence>
<dbReference type="FunFam" id="3.30.160.60:FF:002169">
    <property type="entry name" value="Zgc:174573"/>
    <property type="match status" value="1"/>
</dbReference>
<organism evidence="11 12">
    <name type="scientific">Folsomia candida</name>
    <name type="common">Springtail</name>
    <dbReference type="NCBI Taxonomy" id="158441"/>
    <lineage>
        <taxon>Eukaryota</taxon>
        <taxon>Metazoa</taxon>
        <taxon>Ecdysozoa</taxon>
        <taxon>Arthropoda</taxon>
        <taxon>Hexapoda</taxon>
        <taxon>Collembola</taxon>
        <taxon>Entomobryomorpha</taxon>
        <taxon>Isotomoidea</taxon>
        <taxon>Isotomidae</taxon>
        <taxon>Proisotominae</taxon>
        <taxon>Folsomia</taxon>
    </lineage>
</organism>
<dbReference type="PROSITE" id="PS00028">
    <property type="entry name" value="ZINC_FINGER_C2H2_1"/>
    <property type="match status" value="12"/>
</dbReference>
<protein>
    <submittedName>
        <fullName evidence="11">Zinc finger protein 26</fullName>
    </submittedName>
</protein>
<evidence type="ECO:0000256" key="6">
    <source>
        <dbReference type="ARBA" id="ARBA00023125"/>
    </source>
</evidence>
<dbReference type="GO" id="GO:0006357">
    <property type="term" value="P:regulation of transcription by RNA polymerase II"/>
    <property type="evidence" value="ECO:0007669"/>
    <property type="project" value="TreeGrafter"/>
</dbReference>
<keyword evidence="6" id="KW-0238">DNA-binding</keyword>
<dbReference type="Proteomes" id="UP000198287">
    <property type="component" value="Unassembled WGS sequence"/>
</dbReference>
<dbReference type="InterPro" id="IPR036236">
    <property type="entry name" value="Znf_C2H2_sf"/>
</dbReference>
<feature type="domain" description="C2H2-type" evidence="10">
    <location>
        <begin position="595"/>
        <end position="622"/>
    </location>
</feature>
<feature type="domain" description="C2H2-type" evidence="10">
    <location>
        <begin position="393"/>
        <end position="422"/>
    </location>
</feature>
<evidence type="ECO:0000256" key="8">
    <source>
        <dbReference type="PROSITE-ProRule" id="PRU00042"/>
    </source>
</evidence>
<dbReference type="InterPro" id="IPR013087">
    <property type="entry name" value="Znf_C2H2_type"/>
</dbReference>
<accession>A0A226D1R2</accession>
<dbReference type="InterPro" id="IPR050589">
    <property type="entry name" value="Ikaros_C2H2-ZF"/>
</dbReference>
<evidence type="ECO:0000256" key="4">
    <source>
        <dbReference type="ARBA" id="ARBA00022771"/>
    </source>
</evidence>
<name>A0A226D1R2_FOLCA</name>
<evidence type="ECO:0000313" key="11">
    <source>
        <dbReference type="EMBL" id="OXA38748.1"/>
    </source>
</evidence>
<evidence type="ECO:0000313" key="12">
    <source>
        <dbReference type="Proteomes" id="UP000198287"/>
    </source>
</evidence>
<dbReference type="EMBL" id="LNIX01000043">
    <property type="protein sequence ID" value="OXA38748.1"/>
    <property type="molecule type" value="Genomic_DNA"/>
</dbReference>
<keyword evidence="2" id="KW-0479">Metal-binding</keyword>
<feature type="domain" description="C2H2-type" evidence="10">
    <location>
        <begin position="713"/>
        <end position="736"/>
    </location>
</feature>
<dbReference type="SUPFAM" id="SSF57667">
    <property type="entry name" value="beta-beta-alpha zinc fingers"/>
    <property type="match status" value="6"/>
</dbReference>
<keyword evidence="7" id="KW-0539">Nucleus</keyword>
<evidence type="ECO:0000256" key="7">
    <source>
        <dbReference type="ARBA" id="ARBA00023242"/>
    </source>
</evidence>
<feature type="domain" description="C2H2-type" evidence="10">
    <location>
        <begin position="684"/>
        <end position="712"/>
    </location>
</feature>
<dbReference type="GO" id="GO:0008270">
    <property type="term" value="F:zinc ion binding"/>
    <property type="evidence" value="ECO:0007669"/>
    <property type="project" value="UniProtKB-KW"/>
</dbReference>
<feature type="domain" description="C2H2-type" evidence="10">
    <location>
        <begin position="623"/>
        <end position="650"/>
    </location>
</feature>
<keyword evidence="12" id="KW-1185">Reference proteome</keyword>
<evidence type="ECO:0000256" key="5">
    <source>
        <dbReference type="ARBA" id="ARBA00022833"/>
    </source>
</evidence>
<feature type="region of interest" description="Disordered" evidence="9">
    <location>
        <begin position="739"/>
        <end position="761"/>
    </location>
</feature>
<dbReference type="Pfam" id="PF00096">
    <property type="entry name" value="zf-C2H2"/>
    <property type="match status" value="4"/>
</dbReference>
<dbReference type="AlphaFoldDB" id="A0A226D1R2"/>
<evidence type="ECO:0000256" key="3">
    <source>
        <dbReference type="ARBA" id="ARBA00022737"/>
    </source>
</evidence>
<keyword evidence="5" id="KW-0862">Zinc</keyword>
<reference evidence="11 12" key="1">
    <citation type="submission" date="2015-12" db="EMBL/GenBank/DDBJ databases">
        <title>The genome of Folsomia candida.</title>
        <authorList>
            <person name="Faddeeva A."/>
            <person name="Derks M.F."/>
            <person name="Anvar Y."/>
            <person name="Smit S."/>
            <person name="Van Straalen N."/>
            <person name="Roelofs D."/>
        </authorList>
    </citation>
    <scope>NUCLEOTIDE SEQUENCE [LARGE SCALE GENOMIC DNA]</scope>
    <source>
        <strain evidence="11 12">VU population</strain>
        <tissue evidence="11">Whole body</tissue>
    </source>
</reference>
<dbReference type="PROSITE" id="PS50157">
    <property type="entry name" value="ZINC_FINGER_C2H2_2"/>
    <property type="match status" value="12"/>
</dbReference>
<feature type="compositionally biased region" description="Acidic residues" evidence="9">
    <location>
        <begin position="305"/>
        <end position="316"/>
    </location>
</feature>
<proteinExistence type="predicted"/>
<feature type="domain" description="C2H2-type" evidence="10">
    <location>
        <begin position="567"/>
        <end position="590"/>
    </location>
</feature>
<keyword evidence="4 8" id="KW-0863">Zinc-finger</keyword>
<gene>
    <name evidence="11" type="ORF">Fcan01_26383</name>
</gene>
<dbReference type="PANTHER" id="PTHR24404:SF114">
    <property type="entry name" value="KLUMPFUSS, ISOFORM B-RELATED"/>
    <property type="match status" value="1"/>
</dbReference>
<dbReference type="Pfam" id="PF13912">
    <property type="entry name" value="zf-C2H2_6"/>
    <property type="match status" value="1"/>
</dbReference>
<dbReference type="SMART" id="SM00355">
    <property type="entry name" value="ZnF_C2H2"/>
    <property type="match status" value="14"/>
</dbReference>
<dbReference type="OMA" id="DEICNSE"/>
<dbReference type="OrthoDB" id="8117402at2759"/>
<dbReference type="GO" id="GO:0000978">
    <property type="term" value="F:RNA polymerase II cis-regulatory region sequence-specific DNA binding"/>
    <property type="evidence" value="ECO:0007669"/>
    <property type="project" value="TreeGrafter"/>
</dbReference>
<dbReference type="PANTHER" id="PTHR24404">
    <property type="entry name" value="ZINC FINGER PROTEIN"/>
    <property type="match status" value="1"/>
</dbReference>
<sequence>MSNEQVCLLCLQVIDDTGEKHPQKINIETICKLITTCHQNYIFSQHGFDEDETCDLCADCYHLISTMEEIRMQISLLEEEIGSKMKQIQATILHTSSSSQIRNNGKEKIMQIRDMFLRVAGENEQPDDNAEDQVKLEHIFPGENTENFVSDEDEVQVKVEELQRNDNSVDLDPLADLGEQFFDNDDLDSICEPSIVKEEEELIINDEDEETAFCIVPFPQTNSTNPKGNPKRTSKRKREYSSPPKTRTKQSKVQLDGVPTPEAPTPRLSLRTKKRKVPPTHGENLISSPKKTHPIKTSNFNSESSGEDDSPDNDDTDWSRKVRHVDSIATSDAIRPHKCTKCKKSFLIEQALTRHTAKFHGVPCLVPLCTAKFHSFRMRDAHLKSDHDGLVPYQCRICKTKFKYQGGLSMHMVMRHEKGEKKLSCVKCEKKFCLEDNLARHLKLHEVEGTKPVVCDMCDDRFENEERLKKHMELRSHTRPFECPQCPQRCKSRTELDRHLRTHTKEKADKCPHCDHVAGGIYTLQRHIAIVHTAGPPSHTCHICGKGFYLLVDLKSHMIRHDETLRKKCDTCDETFSGLSSLHSHRIKVHGQAPLVCEECGATFTALRGFRQHKKVHVDGKRHQCQTCGACFLKPVGLREHMKIHVDERPFPCAHCDRAFKSRTNMMKHVLAIHTPGYVVPTPYKCPHCDKACRSPFILKCHIRQAHTGERPFTCDQCEKAFAVKSALTLHLKTAHGVVPEKKDRMPRSKKEAFRVEDDND</sequence>
<dbReference type="Gene3D" id="3.30.160.60">
    <property type="entry name" value="Classic Zinc Finger"/>
    <property type="match status" value="9"/>
</dbReference>
<feature type="compositionally biased region" description="Polar residues" evidence="9">
    <location>
        <begin position="285"/>
        <end position="301"/>
    </location>
</feature>
<feature type="domain" description="C2H2-type" evidence="10">
    <location>
        <begin position="453"/>
        <end position="480"/>
    </location>
</feature>
<evidence type="ECO:0000256" key="9">
    <source>
        <dbReference type="SAM" id="MobiDB-lite"/>
    </source>
</evidence>
<feature type="domain" description="C2H2-type" evidence="10">
    <location>
        <begin position="337"/>
        <end position="360"/>
    </location>
</feature>